<comment type="caution">
    <text evidence="2">The sequence shown here is derived from an EMBL/GenBank/DDBJ whole genome shotgun (WGS) entry which is preliminary data.</text>
</comment>
<name>A0A5C6FM25_9PLAN</name>
<evidence type="ECO:0000313" key="3">
    <source>
        <dbReference type="Proteomes" id="UP000316476"/>
    </source>
</evidence>
<dbReference type="NCBIfam" id="TIGR02532">
    <property type="entry name" value="IV_pilin_GFxxxE"/>
    <property type="match status" value="1"/>
</dbReference>
<dbReference type="Proteomes" id="UP000316476">
    <property type="component" value="Unassembled WGS sequence"/>
</dbReference>
<proteinExistence type="predicted"/>
<gene>
    <name evidence="2" type="ORF">V7x_40630</name>
</gene>
<dbReference type="AlphaFoldDB" id="A0A5C6FM25"/>
<organism evidence="2 3">
    <name type="scientific">Crateriforma conspicua</name>
    <dbReference type="NCBI Taxonomy" id="2527996"/>
    <lineage>
        <taxon>Bacteria</taxon>
        <taxon>Pseudomonadati</taxon>
        <taxon>Planctomycetota</taxon>
        <taxon>Planctomycetia</taxon>
        <taxon>Planctomycetales</taxon>
        <taxon>Planctomycetaceae</taxon>
        <taxon>Crateriforma</taxon>
    </lineage>
</organism>
<evidence type="ECO:0008006" key="4">
    <source>
        <dbReference type="Google" id="ProtNLM"/>
    </source>
</evidence>
<keyword evidence="1" id="KW-0812">Transmembrane</keyword>
<dbReference type="PROSITE" id="PS00409">
    <property type="entry name" value="PROKAR_NTER_METHYL"/>
    <property type="match status" value="1"/>
</dbReference>
<dbReference type="InterPro" id="IPR012902">
    <property type="entry name" value="N_methyl_site"/>
</dbReference>
<keyword evidence="1" id="KW-0472">Membrane</keyword>
<accession>A0A5C6FM25</accession>
<evidence type="ECO:0000313" key="2">
    <source>
        <dbReference type="EMBL" id="TWU62334.1"/>
    </source>
</evidence>
<reference evidence="2 3" key="1">
    <citation type="submission" date="2019-02" db="EMBL/GenBank/DDBJ databases">
        <title>Deep-cultivation of Planctomycetes and their phenomic and genomic characterization uncovers novel biology.</title>
        <authorList>
            <person name="Wiegand S."/>
            <person name="Jogler M."/>
            <person name="Boedeker C."/>
            <person name="Pinto D."/>
            <person name="Vollmers J."/>
            <person name="Rivas-Marin E."/>
            <person name="Kohn T."/>
            <person name="Peeters S.H."/>
            <person name="Heuer A."/>
            <person name="Rast P."/>
            <person name="Oberbeckmann S."/>
            <person name="Bunk B."/>
            <person name="Jeske O."/>
            <person name="Meyerdierks A."/>
            <person name="Storesund J.E."/>
            <person name="Kallscheuer N."/>
            <person name="Luecker S."/>
            <person name="Lage O.M."/>
            <person name="Pohl T."/>
            <person name="Merkel B.J."/>
            <person name="Hornburger P."/>
            <person name="Mueller R.-W."/>
            <person name="Bruemmer F."/>
            <person name="Labrenz M."/>
            <person name="Spormann A.M."/>
            <person name="Op Den Camp H."/>
            <person name="Overmann J."/>
            <person name="Amann R."/>
            <person name="Jetten M.S.M."/>
            <person name="Mascher T."/>
            <person name="Medema M.H."/>
            <person name="Devos D.P."/>
            <person name="Kaster A.-K."/>
            <person name="Ovreas L."/>
            <person name="Rohde M."/>
            <person name="Galperin M.Y."/>
            <person name="Jogler C."/>
        </authorList>
    </citation>
    <scope>NUCLEOTIDE SEQUENCE [LARGE SCALE GENOMIC DNA]</scope>
    <source>
        <strain evidence="2 3">V7</strain>
    </source>
</reference>
<keyword evidence="1" id="KW-1133">Transmembrane helix</keyword>
<feature type="transmembrane region" description="Helical" evidence="1">
    <location>
        <begin position="20"/>
        <end position="41"/>
    </location>
</feature>
<sequence>MTHASTSSLANEGMTLIEVVAGLALMGTLLTLTLVGGTKCLRQIDAARHKRVAVSHLDGFVAAWSESGFDADGVAEATKRSGLLLRGHFGVWPPSEVGLQTGRPYWIHISAPKPSPFPGGSVYRVTVYRTAHEKKRVTWVDVLADS</sequence>
<protein>
    <recommendedName>
        <fullName evidence="4">Prepilin-type N-terminal cleavage/methylation domain-containing protein</fullName>
    </recommendedName>
</protein>
<dbReference type="EMBL" id="SJPZ01000002">
    <property type="protein sequence ID" value="TWU62334.1"/>
    <property type="molecule type" value="Genomic_DNA"/>
</dbReference>
<evidence type="ECO:0000256" key="1">
    <source>
        <dbReference type="SAM" id="Phobius"/>
    </source>
</evidence>